<dbReference type="InterPro" id="IPR027477">
    <property type="entry name" value="Succ_DH/fumarate_Rdtase_cat_sf"/>
</dbReference>
<evidence type="ECO:0000256" key="1">
    <source>
        <dbReference type="ARBA" id="ARBA00001974"/>
    </source>
</evidence>
<evidence type="ECO:0000256" key="4">
    <source>
        <dbReference type="PIRSR" id="PIRSR630664-50"/>
    </source>
</evidence>
<feature type="domain" description="FAD-dependent oxidoreductase 2 FAD-binding" evidence="5">
    <location>
        <begin position="86"/>
        <end position="466"/>
    </location>
</feature>
<dbReference type="Gene3D" id="3.50.50.60">
    <property type="entry name" value="FAD/NAD(P)-binding domain"/>
    <property type="match status" value="1"/>
</dbReference>
<dbReference type="EMBL" id="GG693873">
    <property type="protein sequence ID" value="EES52754.1"/>
    <property type="molecule type" value="Genomic_DNA"/>
</dbReference>
<comment type="cofactor">
    <cofactor evidence="1">
        <name>FAD</name>
        <dbReference type="ChEBI" id="CHEBI:57692"/>
    </cofactor>
</comment>
<evidence type="ECO:0000313" key="7">
    <source>
        <dbReference type="Proteomes" id="UP000009374"/>
    </source>
</evidence>
<keyword evidence="2" id="KW-0285">Flavoprotein</keyword>
<keyword evidence="7" id="KW-1185">Reference proteome</keyword>
<dbReference type="SUPFAM" id="SSF51905">
    <property type="entry name" value="FAD/NAD(P)-binding domain"/>
    <property type="match status" value="1"/>
</dbReference>
<dbReference type="InterPro" id="IPR003953">
    <property type="entry name" value="FAD-dep_OxRdtase_2_FAD-bd"/>
</dbReference>
<dbReference type="InterPro" id="IPR030664">
    <property type="entry name" value="SdhA/FrdA/AprA"/>
</dbReference>
<dbReference type="GO" id="GO:0016491">
    <property type="term" value="F:oxidoreductase activity"/>
    <property type="evidence" value="ECO:0007669"/>
    <property type="project" value="UniProtKB-KW"/>
</dbReference>
<dbReference type="SUPFAM" id="SSF56425">
    <property type="entry name" value="Succinate dehydrogenase/fumarate reductase flavoprotein, catalytic domain"/>
    <property type="match status" value="1"/>
</dbReference>
<evidence type="ECO:0000259" key="5">
    <source>
        <dbReference type="Pfam" id="PF00890"/>
    </source>
</evidence>
<dbReference type="Proteomes" id="UP000009374">
    <property type="component" value="Unassembled WGS sequence"/>
</dbReference>
<keyword evidence="3" id="KW-0560">Oxidoreductase</keyword>
<proteinExistence type="predicted"/>
<accession>C6HX44</accession>
<dbReference type="Gene3D" id="3.90.700.10">
    <property type="entry name" value="Succinate dehydrogenase/fumarate reductase flavoprotein, catalytic domain"/>
    <property type="match status" value="1"/>
</dbReference>
<evidence type="ECO:0000313" key="6">
    <source>
        <dbReference type="EMBL" id="EES52754.1"/>
    </source>
</evidence>
<dbReference type="InterPro" id="IPR036188">
    <property type="entry name" value="FAD/NAD-bd_sf"/>
</dbReference>
<feature type="active site" description="Proton acceptor" evidence="4">
    <location>
        <position position="354"/>
    </location>
</feature>
<protein>
    <submittedName>
        <fullName evidence="6">Putative fumarate reductase/succinate dehydrogenase</fullName>
    </submittedName>
</protein>
<dbReference type="AlphaFoldDB" id="C6HX44"/>
<dbReference type="PRINTS" id="PR00368">
    <property type="entry name" value="FADPNR"/>
</dbReference>
<dbReference type="Pfam" id="PF00890">
    <property type="entry name" value="FAD_binding_2"/>
    <property type="match status" value="1"/>
</dbReference>
<dbReference type="PANTHER" id="PTHR11632">
    <property type="entry name" value="SUCCINATE DEHYDROGENASE 2 FLAVOPROTEIN SUBUNIT"/>
    <property type="match status" value="1"/>
</dbReference>
<gene>
    <name evidence="6" type="ORF">UBAL3_92050126</name>
</gene>
<name>C6HX44_9BACT</name>
<dbReference type="UniPathway" id="UPA00253">
    <property type="reaction ID" value="UER00326"/>
</dbReference>
<dbReference type="GO" id="GO:0009435">
    <property type="term" value="P:NAD+ biosynthetic process"/>
    <property type="evidence" value="ECO:0007669"/>
    <property type="project" value="UniProtKB-UniPathway"/>
</dbReference>
<evidence type="ECO:0000256" key="3">
    <source>
        <dbReference type="ARBA" id="ARBA00023002"/>
    </source>
</evidence>
<organism evidence="6 7">
    <name type="scientific">Leptospirillum ferrodiazotrophum</name>
    <dbReference type="NCBI Taxonomy" id="412449"/>
    <lineage>
        <taxon>Bacteria</taxon>
        <taxon>Pseudomonadati</taxon>
        <taxon>Nitrospirota</taxon>
        <taxon>Nitrospiria</taxon>
        <taxon>Nitrospirales</taxon>
        <taxon>Nitrospiraceae</taxon>
        <taxon>Leptospirillum</taxon>
    </lineage>
</organism>
<evidence type="ECO:0000256" key="2">
    <source>
        <dbReference type="ARBA" id="ARBA00022630"/>
    </source>
</evidence>
<reference evidence="6 7" key="1">
    <citation type="journal article" date="2009" name="Appl. Environ. Microbiol.">
        <title>Community genomic and proteomic analyses of chemoautotrophic iron-oxidizing "Leptospirillum rubarum" (Group II) and "Leptospirillum ferrodiazotrophum" (Group III) bacteria in acid mine drainage biofilms.</title>
        <authorList>
            <person name="Goltsman D.S."/>
            <person name="Denef V.J."/>
            <person name="Singer S.W."/>
            <person name="VerBerkmoes N.C."/>
            <person name="Lefsrud M."/>
            <person name="Mueller R.S."/>
            <person name="Dick G.J."/>
            <person name="Sun C.L."/>
            <person name="Wheeler K.E."/>
            <person name="Zemla A."/>
            <person name="Baker B.J."/>
            <person name="Hauser L."/>
            <person name="Land M."/>
            <person name="Shah M.B."/>
            <person name="Thelen M.P."/>
            <person name="Hettich R.L."/>
            <person name="Banfield J.F."/>
        </authorList>
    </citation>
    <scope>NUCLEOTIDE SEQUENCE [LARGE SCALE GENOMIC DNA]</scope>
</reference>
<dbReference type="PANTHER" id="PTHR11632:SF51">
    <property type="entry name" value="SUCCINATE DEHYDROGENASE [UBIQUINONE] FLAVOPROTEIN SUBUNIT, MITOCHONDRIAL"/>
    <property type="match status" value="1"/>
</dbReference>
<sequence>MADLVETFYSSTPAFDDSPPPALSQEDRLRLLSSYYPDYRPDGKATLKVGTNKGAVVPREIADILESRSRLPAPRTLPDHPDHDVDILILGGGGAGITAALFAAKEGRSVLLATKLRVGDSNTVMAEGGIQTALGEEDSPVIHFRDTFRGGHGANDPSLLSVLVSEGPEMVEWLVSRGILFDRDPQGGLSLRKGGGTSRPRLISAKDYTGLELIRVLKEDVVNAPVEILEFSPAIELISGPEGSCAGAVLYDLDSRRHIYVKAKSVILATGGAGRLHLSGFATSNHFGATADGLTMAYRMGIPLVHPESFQFHPTGVMFPSEMAGMLITEAVRGAGARMYNRLGKRFVNELETRDVVASAIIRECAEGRGVKTPQGTSGVYLDLVAIDRDSGEGTVEKRFPNILKLMKRHHVDPTKRPILVYPTLHYQNGGIRIDAQTRTSVSHLLVAGEASGGLHGTNRLMGNSLLELFVFGRRAGVEAANLAMNRPAFSWREASLAHVDRFEEELSSAFSTEERPMAPVLFPDYRRQGT</sequence>